<feature type="region of interest" description="Disordered" evidence="1">
    <location>
        <begin position="482"/>
        <end position="509"/>
    </location>
</feature>
<name>A0A803MGK8_CHEQI</name>
<evidence type="ECO:0000256" key="1">
    <source>
        <dbReference type="SAM" id="MobiDB-lite"/>
    </source>
</evidence>
<evidence type="ECO:0000313" key="2">
    <source>
        <dbReference type="EnsemblPlants" id="AUR62029110-RA:cds"/>
    </source>
</evidence>
<feature type="compositionally biased region" description="Low complexity" evidence="1">
    <location>
        <begin position="483"/>
        <end position="500"/>
    </location>
</feature>
<evidence type="ECO:0000313" key="3">
    <source>
        <dbReference type="Proteomes" id="UP000596660"/>
    </source>
</evidence>
<proteinExistence type="predicted"/>
<feature type="compositionally biased region" description="Low complexity" evidence="1">
    <location>
        <begin position="404"/>
        <end position="415"/>
    </location>
</feature>
<accession>A0A803MGK8</accession>
<reference evidence="2" key="1">
    <citation type="journal article" date="2017" name="Nature">
        <title>The genome of Chenopodium quinoa.</title>
        <authorList>
            <person name="Jarvis D.E."/>
            <person name="Ho Y.S."/>
            <person name="Lightfoot D.J."/>
            <person name="Schmoeckel S.M."/>
            <person name="Li B."/>
            <person name="Borm T.J.A."/>
            <person name="Ohyanagi H."/>
            <person name="Mineta K."/>
            <person name="Michell C.T."/>
            <person name="Saber N."/>
            <person name="Kharbatia N.M."/>
            <person name="Rupper R.R."/>
            <person name="Sharp A.R."/>
            <person name="Dally N."/>
            <person name="Boughton B.A."/>
            <person name="Woo Y.H."/>
            <person name="Gao G."/>
            <person name="Schijlen E.G.W.M."/>
            <person name="Guo X."/>
            <person name="Momin A.A."/>
            <person name="Negrao S."/>
            <person name="Al-Babili S."/>
            <person name="Gehring C."/>
            <person name="Roessner U."/>
            <person name="Jung C."/>
            <person name="Murphy K."/>
            <person name="Arold S.T."/>
            <person name="Gojobori T."/>
            <person name="van der Linden C.G."/>
            <person name="van Loo E.N."/>
            <person name="Jellen E.N."/>
            <person name="Maughan P.J."/>
            <person name="Tester M."/>
        </authorList>
    </citation>
    <scope>NUCLEOTIDE SEQUENCE [LARGE SCALE GENOMIC DNA]</scope>
    <source>
        <strain evidence="2">cv. PI 614886</strain>
    </source>
</reference>
<organism evidence="2 3">
    <name type="scientific">Chenopodium quinoa</name>
    <name type="common">Quinoa</name>
    <dbReference type="NCBI Taxonomy" id="63459"/>
    <lineage>
        <taxon>Eukaryota</taxon>
        <taxon>Viridiplantae</taxon>
        <taxon>Streptophyta</taxon>
        <taxon>Embryophyta</taxon>
        <taxon>Tracheophyta</taxon>
        <taxon>Spermatophyta</taxon>
        <taxon>Magnoliopsida</taxon>
        <taxon>eudicotyledons</taxon>
        <taxon>Gunneridae</taxon>
        <taxon>Pentapetalae</taxon>
        <taxon>Caryophyllales</taxon>
        <taxon>Chenopodiaceae</taxon>
        <taxon>Chenopodioideae</taxon>
        <taxon>Atripliceae</taxon>
        <taxon>Chenopodium</taxon>
    </lineage>
</organism>
<evidence type="ECO:0008006" key="4">
    <source>
        <dbReference type="Google" id="ProtNLM"/>
    </source>
</evidence>
<dbReference type="Proteomes" id="UP000596660">
    <property type="component" value="Unplaced"/>
</dbReference>
<reference evidence="2" key="2">
    <citation type="submission" date="2021-03" db="UniProtKB">
        <authorList>
            <consortium name="EnsemblPlants"/>
        </authorList>
    </citation>
    <scope>IDENTIFICATION</scope>
</reference>
<dbReference type="EnsemblPlants" id="AUR62029110-RA">
    <property type="protein sequence ID" value="AUR62029110-RA:cds"/>
    <property type="gene ID" value="AUR62029110"/>
</dbReference>
<dbReference type="AlphaFoldDB" id="A0A803MGK8"/>
<keyword evidence="3" id="KW-1185">Reference proteome</keyword>
<dbReference type="SUPFAM" id="SSF56219">
    <property type="entry name" value="DNase I-like"/>
    <property type="match status" value="1"/>
</dbReference>
<sequence length="601" mass="65670">MSDRIFPRTFVYPHIVGCYEFPPSSFQDNFDWNCTVIGKFWDTRKFSVALVQRLVSRFWHLRGPVTVHCYGTEFVFCCSNEYDADDLDLKGWVHFKGSLMVLQRLRGHEVPENMNLNLAPMWVQVQGLPIRYSVPQVASSVLQRVGDLLMEEDHNERRFRKLHEDGARVLFGPTDASLYTNSIRGIAPNRDNWTTELWYGDNDEEDPFEYPADSHPSDWDHLSDVIDNFSTGGVLFQDLGNSQLDPIPIFSPPPLGPSGPAYPDPFGAGPSNWLAENSGVAPTSHQQQIDSPTLSLGSFFPTEPAGDSGYQQDSSFGGFEFSHSSPSVGNYPEVILIDSATNSAAPAPVANGVDSVAISDNSLEVIQIVSTSISVESAPVINLNVTAVSSEEPAPMDWSPQFAPSSSDISDNSSPPSSPIEANKSEIPLRLKMTRGKKKIWKWVKNSCPSKRPASPSEPDAPSPIPSPGCLACLKQLKKRKGASGQSLSGSPSTSPSDHGSVAHRQEPPADQYMNVGAWNCRGIGTADSPKVPYLSSLVRSFSVDIMFIMETLVAVDLAVQKLASLRFDGFYGVDSQGLSGGLVVFWFAPLRVVPIVVSPN</sequence>
<protein>
    <recommendedName>
        <fullName evidence="4">DUF4283 domain-containing protein</fullName>
    </recommendedName>
</protein>
<dbReference type="InterPro" id="IPR036691">
    <property type="entry name" value="Endo/exonu/phosph_ase_sf"/>
</dbReference>
<feature type="region of interest" description="Disordered" evidence="1">
    <location>
        <begin position="447"/>
        <end position="466"/>
    </location>
</feature>
<feature type="region of interest" description="Disordered" evidence="1">
    <location>
        <begin position="390"/>
        <end position="431"/>
    </location>
</feature>
<dbReference type="Gramene" id="AUR62029110-RA">
    <property type="protein sequence ID" value="AUR62029110-RA:cds"/>
    <property type="gene ID" value="AUR62029110"/>
</dbReference>